<evidence type="ECO:0000256" key="1">
    <source>
        <dbReference type="SAM" id="Coils"/>
    </source>
</evidence>
<keyword evidence="1" id="KW-0175">Coiled coil</keyword>
<reference evidence="4" key="1">
    <citation type="journal article" date="2019" name="Int. J. Syst. Evol. Microbiol.">
        <title>The Global Catalogue of Microorganisms (GCM) 10K type strain sequencing project: providing services to taxonomists for standard genome sequencing and annotation.</title>
        <authorList>
            <consortium name="The Broad Institute Genomics Platform"/>
            <consortium name="The Broad Institute Genome Sequencing Center for Infectious Disease"/>
            <person name="Wu L."/>
            <person name="Ma J."/>
        </authorList>
    </citation>
    <scope>NUCLEOTIDE SEQUENCE [LARGE SCALE GENOMIC DNA]</scope>
    <source>
        <strain evidence="4">CCUG 63682</strain>
    </source>
</reference>
<sequence>MIKFFRKIRQNLLMENKTEKYFKYAIGEIILVVVGILIALQLNLYKENHQTSSVRKDYYNQLIDDLNSDKENLEENILNIESFNTAYNAYIETFNGKDLSIEEMITNRSQLNKGASLISFNSSTFESLEKSGDIKILSKEIRKKLLDLKSNQKLLVERVNNNSLIQAEFLKEYFLAIGTGDLSERISTHPKLQDFLNTEINHPKAALVTEANLYWKFRTEKSNDFNKMLSEIDELIQLINNELKK</sequence>
<gene>
    <name evidence="3" type="ORF">ACFO5O_05490</name>
</gene>
<accession>A0ABV9N0C0</accession>
<evidence type="ECO:0000256" key="2">
    <source>
        <dbReference type="SAM" id="Phobius"/>
    </source>
</evidence>
<dbReference type="EMBL" id="JBHSGP010000008">
    <property type="protein sequence ID" value="MFC4721761.1"/>
    <property type="molecule type" value="Genomic_DNA"/>
</dbReference>
<organism evidence="3 4">
    <name type="scientific">Geojedonia litorea</name>
    <dbReference type="NCBI Taxonomy" id="1268269"/>
    <lineage>
        <taxon>Bacteria</taxon>
        <taxon>Pseudomonadati</taxon>
        <taxon>Bacteroidota</taxon>
        <taxon>Flavobacteriia</taxon>
        <taxon>Flavobacteriales</taxon>
        <taxon>Flavobacteriaceae</taxon>
        <taxon>Geojedonia</taxon>
    </lineage>
</organism>
<dbReference type="Proteomes" id="UP001595953">
    <property type="component" value="Unassembled WGS sequence"/>
</dbReference>
<keyword evidence="4" id="KW-1185">Reference proteome</keyword>
<name>A0ABV9N0C0_9FLAO</name>
<dbReference type="RefSeq" id="WP_387961692.1">
    <property type="nucleotide sequence ID" value="NZ_JBHSGP010000008.1"/>
</dbReference>
<protein>
    <submittedName>
        <fullName evidence="3">Uncharacterized protein</fullName>
    </submittedName>
</protein>
<evidence type="ECO:0000313" key="4">
    <source>
        <dbReference type="Proteomes" id="UP001595953"/>
    </source>
</evidence>
<keyword evidence="2" id="KW-0812">Transmembrane</keyword>
<keyword evidence="2" id="KW-1133">Transmembrane helix</keyword>
<keyword evidence="2" id="KW-0472">Membrane</keyword>
<feature type="coiled-coil region" evidence="1">
    <location>
        <begin position="56"/>
        <end position="83"/>
    </location>
</feature>
<evidence type="ECO:0000313" key="3">
    <source>
        <dbReference type="EMBL" id="MFC4721761.1"/>
    </source>
</evidence>
<comment type="caution">
    <text evidence="3">The sequence shown here is derived from an EMBL/GenBank/DDBJ whole genome shotgun (WGS) entry which is preliminary data.</text>
</comment>
<proteinExistence type="predicted"/>
<feature type="transmembrane region" description="Helical" evidence="2">
    <location>
        <begin position="21"/>
        <end position="42"/>
    </location>
</feature>